<feature type="compositionally biased region" description="Pro residues" evidence="1">
    <location>
        <begin position="271"/>
        <end position="287"/>
    </location>
</feature>
<dbReference type="InterPro" id="IPR036812">
    <property type="entry name" value="NAD(P)_OxRdtase_dom_sf"/>
</dbReference>
<evidence type="ECO:0000313" key="3">
    <source>
        <dbReference type="EMBL" id="UWZ39551.1"/>
    </source>
</evidence>
<reference evidence="3" key="1">
    <citation type="submission" date="2021-04" db="EMBL/GenBank/DDBJ databases">
        <title>Biosynthetic gene clusters of Dactylosporangioum roseum.</title>
        <authorList>
            <person name="Hartkoorn R.C."/>
            <person name="Beaudoing E."/>
            <person name="Hot D."/>
            <person name="Moureu S."/>
        </authorList>
    </citation>
    <scope>NUCLEOTIDE SEQUENCE</scope>
    <source>
        <strain evidence="3">NRRL B-16295</strain>
    </source>
</reference>
<gene>
    <name evidence="3" type="ORF">Drose_15735</name>
</gene>
<dbReference type="PANTHER" id="PTHR43638">
    <property type="entry name" value="OXIDOREDUCTASE, ALDO/KETO REDUCTASE FAMILY PROTEIN"/>
    <property type="match status" value="1"/>
</dbReference>
<keyword evidence="4" id="KW-1185">Reference proteome</keyword>
<dbReference type="InterPro" id="IPR023210">
    <property type="entry name" value="NADP_OxRdtase_dom"/>
</dbReference>
<dbReference type="SUPFAM" id="SSF51430">
    <property type="entry name" value="NAD(P)-linked oxidoreductase"/>
    <property type="match status" value="1"/>
</dbReference>
<feature type="domain" description="NADP-dependent oxidoreductase" evidence="2">
    <location>
        <begin position="20"/>
        <end position="269"/>
    </location>
</feature>
<dbReference type="Proteomes" id="UP001058271">
    <property type="component" value="Chromosome"/>
</dbReference>
<dbReference type="EMBL" id="CP073721">
    <property type="protein sequence ID" value="UWZ39551.1"/>
    <property type="molecule type" value="Genomic_DNA"/>
</dbReference>
<evidence type="ECO:0000313" key="4">
    <source>
        <dbReference type="Proteomes" id="UP001058271"/>
    </source>
</evidence>
<evidence type="ECO:0000256" key="1">
    <source>
        <dbReference type="SAM" id="MobiDB-lite"/>
    </source>
</evidence>
<protein>
    <submittedName>
        <fullName evidence="3">Aldo/keto reductase</fullName>
    </submittedName>
</protein>
<dbReference type="InterPro" id="IPR020471">
    <property type="entry name" value="AKR"/>
</dbReference>
<proteinExistence type="predicted"/>
<sequence length="287" mass="31608">MKTLSMRMVGLPAGEQIPVLGQGTWGLGEDPMRRDEELTALRLGLDLEMTLIDTAEMYGDGAAERLVGDAVVGRRDEVFLVTKVLPEHADRAGAIEACDRSLHRLRTGHIDLYLLHWPGPVPVDETVEAFTLLQQQGKIRFWGVSNFDTVDLRAATAVPNGHSVQTDQVLYNLARRGIEWDLLPACQRSGLTIMAYAPFDHRGTVLRHPAVIAVAERHDVTSAQVALAWVIRQDGITTIPKAAHPEHTAENRAALDVRLTAEDFADLDRAFPPPDGPSPRWPGPCRT</sequence>
<feature type="region of interest" description="Disordered" evidence="1">
    <location>
        <begin position="267"/>
        <end position="287"/>
    </location>
</feature>
<organism evidence="3 4">
    <name type="scientific">Dactylosporangium roseum</name>
    <dbReference type="NCBI Taxonomy" id="47989"/>
    <lineage>
        <taxon>Bacteria</taxon>
        <taxon>Bacillati</taxon>
        <taxon>Actinomycetota</taxon>
        <taxon>Actinomycetes</taxon>
        <taxon>Micromonosporales</taxon>
        <taxon>Micromonosporaceae</taxon>
        <taxon>Dactylosporangium</taxon>
    </lineage>
</organism>
<dbReference type="PRINTS" id="PR00069">
    <property type="entry name" value="ALDKETRDTASE"/>
</dbReference>
<dbReference type="PANTHER" id="PTHR43638:SF3">
    <property type="entry name" value="ALDEHYDE REDUCTASE"/>
    <property type="match status" value="1"/>
</dbReference>
<dbReference type="Gene3D" id="3.20.20.100">
    <property type="entry name" value="NADP-dependent oxidoreductase domain"/>
    <property type="match status" value="1"/>
</dbReference>
<evidence type="ECO:0000259" key="2">
    <source>
        <dbReference type="Pfam" id="PF00248"/>
    </source>
</evidence>
<accession>A0ABY5ZBY5</accession>
<dbReference type="Pfam" id="PF00248">
    <property type="entry name" value="Aldo_ket_red"/>
    <property type="match status" value="1"/>
</dbReference>
<name>A0ABY5ZBY5_9ACTN</name>
<dbReference type="RefSeq" id="WP_260728965.1">
    <property type="nucleotide sequence ID" value="NZ_BAAABS010000016.1"/>
</dbReference>
<dbReference type="CDD" id="cd19138">
    <property type="entry name" value="AKR_YeaE"/>
    <property type="match status" value="1"/>
</dbReference>